<dbReference type="Gene3D" id="3.30.565.10">
    <property type="entry name" value="Histidine kinase-like ATPase, C-terminal domain"/>
    <property type="match status" value="1"/>
</dbReference>
<evidence type="ECO:0000256" key="7">
    <source>
        <dbReference type="ARBA" id="ARBA00022777"/>
    </source>
</evidence>
<evidence type="ECO:0000256" key="9">
    <source>
        <dbReference type="ARBA" id="ARBA00023012"/>
    </source>
</evidence>
<dbReference type="SUPFAM" id="SSF158472">
    <property type="entry name" value="HAMP domain-like"/>
    <property type="match status" value="1"/>
</dbReference>
<keyword evidence="9" id="KW-0902">Two-component regulatory system</keyword>
<evidence type="ECO:0000259" key="12">
    <source>
        <dbReference type="PROSITE" id="PS50885"/>
    </source>
</evidence>
<dbReference type="EMBL" id="VULO01000008">
    <property type="protein sequence ID" value="MSS84588.1"/>
    <property type="molecule type" value="Genomic_DNA"/>
</dbReference>
<evidence type="ECO:0000313" key="13">
    <source>
        <dbReference type="EMBL" id="MSS84588.1"/>
    </source>
</evidence>
<dbReference type="PANTHER" id="PTHR45436:SF5">
    <property type="entry name" value="SENSOR HISTIDINE KINASE TRCS"/>
    <property type="match status" value="1"/>
</dbReference>
<reference evidence="13 14" key="1">
    <citation type="submission" date="2019-08" db="EMBL/GenBank/DDBJ databases">
        <title>In-depth cultivation of the pig gut microbiome towards novel bacterial diversity and tailored functional studies.</title>
        <authorList>
            <person name="Wylensek D."/>
            <person name="Hitch T.C.A."/>
            <person name="Clavel T."/>
        </authorList>
    </citation>
    <scope>NUCLEOTIDE SEQUENCE [LARGE SCALE GENOMIC DNA]</scope>
    <source>
        <strain evidence="13 14">WB03_NA08</strain>
    </source>
</reference>
<dbReference type="PROSITE" id="PS50109">
    <property type="entry name" value="HIS_KIN"/>
    <property type="match status" value="1"/>
</dbReference>
<protein>
    <recommendedName>
        <fullName evidence="3">histidine kinase</fullName>
        <ecNumber evidence="3">2.7.13.3</ecNumber>
    </recommendedName>
</protein>
<dbReference type="Gene3D" id="1.10.287.130">
    <property type="match status" value="1"/>
</dbReference>
<dbReference type="GO" id="GO:0000155">
    <property type="term" value="F:phosphorelay sensor kinase activity"/>
    <property type="evidence" value="ECO:0007669"/>
    <property type="project" value="InterPro"/>
</dbReference>
<dbReference type="CDD" id="cd06225">
    <property type="entry name" value="HAMP"/>
    <property type="match status" value="1"/>
</dbReference>
<comment type="catalytic activity">
    <reaction evidence="1">
        <text>ATP + protein L-histidine = ADP + protein N-phospho-L-histidine.</text>
        <dbReference type="EC" id="2.7.13.3"/>
    </reaction>
</comment>
<keyword evidence="10" id="KW-0472">Membrane</keyword>
<dbReference type="RefSeq" id="WP_154545098.1">
    <property type="nucleotide sequence ID" value="NZ_VULO01000008.1"/>
</dbReference>
<evidence type="ECO:0000256" key="8">
    <source>
        <dbReference type="ARBA" id="ARBA00022989"/>
    </source>
</evidence>
<dbReference type="SMART" id="SM00387">
    <property type="entry name" value="HATPase_c"/>
    <property type="match status" value="1"/>
</dbReference>
<dbReference type="InterPro" id="IPR003594">
    <property type="entry name" value="HATPase_dom"/>
</dbReference>
<feature type="domain" description="HAMP" evidence="12">
    <location>
        <begin position="137"/>
        <end position="190"/>
    </location>
</feature>
<dbReference type="InterPro" id="IPR003660">
    <property type="entry name" value="HAMP_dom"/>
</dbReference>
<dbReference type="SMART" id="SM00388">
    <property type="entry name" value="HisKA"/>
    <property type="match status" value="1"/>
</dbReference>
<dbReference type="InterPro" id="IPR003661">
    <property type="entry name" value="HisK_dim/P_dom"/>
</dbReference>
<dbReference type="SMART" id="SM00304">
    <property type="entry name" value="HAMP"/>
    <property type="match status" value="1"/>
</dbReference>
<keyword evidence="6 10" id="KW-0812">Transmembrane</keyword>
<keyword evidence="14" id="KW-1185">Reference proteome</keyword>
<sequence>MMKQWTFRRQLVTTIAVVFITGAAVLLAVQYFTVREIVSSEVSIGTGSLPVSICTSEDSDECIEGPQSGPLWGPDEAAPSQMPSVSADNNGGSVSVQMVNFFDEANAAIAQRLLLWSAVILVVFAIVAVAVANWLAGKVLRRVASISETAKSVTASDRSARLQLDGPNDEIKVLADTIDGMLERLDEALGRQERFVAAASHELRTPLATVRTSLEVPALQGRFPEDVSASVERALAANHKSLELLEALTFLSSVQLTNDRQYRGDFLSAVGRALEEVRLLAEEVGIVIHSAKFPAGDPTDPADRLVTVAIANLLRNAVIHNTVDGQVWVEADERTVRVLNTGGVLEASAVAEMSQPFNRGSETRLSGGGLGLGLTVVQAIAEHFDGTLNLEPRDGGGLEARLHLR</sequence>
<dbReference type="InterPro" id="IPR036097">
    <property type="entry name" value="HisK_dim/P_sf"/>
</dbReference>
<name>A0A6N7W8W1_9ACTO</name>
<dbReference type="PROSITE" id="PS50885">
    <property type="entry name" value="HAMP"/>
    <property type="match status" value="1"/>
</dbReference>
<keyword evidence="7 13" id="KW-0418">Kinase</keyword>
<evidence type="ECO:0000256" key="6">
    <source>
        <dbReference type="ARBA" id="ARBA00022692"/>
    </source>
</evidence>
<dbReference type="Pfam" id="PF00512">
    <property type="entry name" value="HisKA"/>
    <property type="match status" value="1"/>
</dbReference>
<evidence type="ECO:0000256" key="1">
    <source>
        <dbReference type="ARBA" id="ARBA00000085"/>
    </source>
</evidence>
<comment type="subcellular location">
    <subcellularLocation>
        <location evidence="2">Cell membrane</location>
    </subcellularLocation>
</comment>
<dbReference type="CDD" id="cd00082">
    <property type="entry name" value="HisKA"/>
    <property type="match status" value="1"/>
</dbReference>
<dbReference type="GO" id="GO:0005886">
    <property type="term" value="C:plasma membrane"/>
    <property type="evidence" value="ECO:0007669"/>
    <property type="project" value="UniProtKB-SubCell"/>
</dbReference>
<dbReference type="SUPFAM" id="SSF47384">
    <property type="entry name" value="Homodimeric domain of signal transducing histidine kinase"/>
    <property type="match status" value="1"/>
</dbReference>
<keyword evidence="5" id="KW-0808">Transferase</keyword>
<evidence type="ECO:0000256" key="4">
    <source>
        <dbReference type="ARBA" id="ARBA00022553"/>
    </source>
</evidence>
<proteinExistence type="predicted"/>
<dbReference type="PANTHER" id="PTHR45436">
    <property type="entry name" value="SENSOR HISTIDINE KINASE YKOH"/>
    <property type="match status" value="1"/>
</dbReference>
<feature type="domain" description="Histidine kinase" evidence="11">
    <location>
        <begin position="198"/>
        <end position="405"/>
    </location>
</feature>
<keyword evidence="4" id="KW-0597">Phosphoprotein</keyword>
<evidence type="ECO:0000256" key="3">
    <source>
        <dbReference type="ARBA" id="ARBA00012438"/>
    </source>
</evidence>
<organism evidence="13 14">
    <name type="scientific">Scrofimicrobium canadense</name>
    <dbReference type="NCBI Taxonomy" id="2652290"/>
    <lineage>
        <taxon>Bacteria</taxon>
        <taxon>Bacillati</taxon>
        <taxon>Actinomycetota</taxon>
        <taxon>Actinomycetes</taxon>
        <taxon>Actinomycetales</taxon>
        <taxon>Actinomycetaceae</taxon>
        <taxon>Scrofimicrobium</taxon>
    </lineage>
</organism>
<evidence type="ECO:0000256" key="10">
    <source>
        <dbReference type="SAM" id="Phobius"/>
    </source>
</evidence>
<accession>A0A6N7W8W1</accession>
<dbReference type="InterPro" id="IPR050428">
    <property type="entry name" value="TCS_sensor_his_kinase"/>
</dbReference>
<dbReference type="Proteomes" id="UP000470875">
    <property type="component" value="Unassembled WGS sequence"/>
</dbReference>
<dbReference type="InterPro" id="IPR036890">
    <property type="entry name" value="HATPase_C_sf"/>
</dbReference>
<evidence type="ECO:0000256" key="2">
    <source>
        <dbReference type="ARBA" id="ARBA00004236"/>
    </source>
</evidence>
<feature type="transmembrane region" description="Helical" evidence="10">
    <location>
        <begin position="12"/>
        <end position="32"/>
    </location>
</feature>
<dbReference type="AlphaFoldDB" id="A0A6N7W8W1"/>
<comment type="caution">
    <text evidence="13">The sequence shown here is derived from an EMBL/GenBank/DDBJ whole genome shotgun (WGS) entry which is preliminary data.</text>
</comment>
<evidence type="ECO:0000313" key="14">
    <source>
        <dbReference type="Proteomes" id="UP000470875"/>
    </source>
</evidence>
<dbReference type="Pfam" id="PF00672">
    <property type="entry name" value="HAMP"/>
    <property type="match status" value="1"/>
</dbReference>
<evidence type="ECO:0000259" key="11">
    <source>
        <dbReference type="PROSITE" id="PS50109"/>
    </source>
</evidence>
<dbReference type="InterPro" id="IPR005467">
    <property type="entry name" value="His_kinase_dom"/>
</dbReference>
<dbReference type="Pfam" id="PF02518">
    <property type="entry name" value="HATPase_c"/>
    <property type="match status" value="1"/>
</dbReference>
<feature type="transmembrane region" description="Helical" evidence="10">
    <location>
        <begin position="113"/>
        <end position="136"/>
    </location>
</feature>
<gene>
    <name evidence="13" type="ORF">FYJ24_07390</name>
</gene>
<dbReference type="SUPFAM" id="SSF55874">
    <property type="entry name" value="ATPase domain of HSP90 chaperone/DNA topoisomerase II/histidine kinase"/>
    <property type="match status" value="1"/>
</dbReference>
<dbReference type="EC" id="2.7.13.3" evidence="3"/>
<evidence type="ECO:0000256" key="5">
    <source>
        <dbReference type="ARBA" id="ARBA00022679"/>
    </source>
</evidence>
<keyword evidence="8 10" id="KW-1133">Transmembrane helix</keyword>